<dbReference type="EC" id="3.1.2.-" evidence="4"/>
<keyword evidence="2 4" id="KW-0378">Hydrolase</keyword>
<keyword evidence="5" id="KW-1185">Reference proteome</keyword>
<gene>
    <name evidence="4" type="ORF">ACFQQL_16735</name>
</gene>
<dbReference type="RefSeq" id="WP_382396303.1">
    <property type="nucleotide sequence ID" value="NZ_JBHTCQ010000004.1"/>
</dbReference>
<dbReference type="PANTHER" id="PTHR43240">
    <property type="entry name" value="1,4-DIHYDROXY-2-NAPHTHOYL-COA THIOESTERASE 1"/>
    <property type="match status" value="1"/>
</dbReference>
<feature type="domain" description="Thioesterase" evidence="3">
    <location>
        <begin position="56"/>
        <end position="133"/>
    </location>
</feature>
<dbReference type="Pfam" id="PF03061">
    <property type="entry name" value="4HBT"/>
    <property type="match status" value="1"/>
</dbReference>
<evidence type="ECO:0000313" key="4">
    <source>
        <dbReference type="EMBL" id="MFC7406769.1"/>
    </source>
</evidence>
<dbReference type="InterPro" id="IPR003736">
    <property type="entry name" value="PAAI_dom"/>
</dbReference>
<dbReference type="CDD" id="cd03443">
    <property type="entry name" value="PaaI_thioesterase"/>
    <property type="match status" value="1"/>
</dbReference>
<reference evidence="5" key="1">
    <citation type="journal article" date="2019" name="Int. J. Syst. Evol. Microbiol.">
        <title>The Global Catalogue of Microorganisms (GCM) 10K type strain sequencing project: providing services to taxonomists for standard genome sequencing and annotation.</title>
        <authorList>
            <consortium name="The Broad Institute Genomics Platform"/>
            <consortium name="The Broad Institute Genome Sequencing Center for Infectious Disease"/>
            <person name="Wu L."/>
            <person name="Ma J."/>
        </authorList>
    </citation>
    <scope>NUCLEOTIDE SEQUENCE [LARGE SCALE GENOMIC DNA]</scope>
    <source>
        <strain evidence="5">JCM 1490</strain>
    </source>
</reference>
<accession>A0ABW2QCL4</accession>
<evidence type="ECO:0000256" key="1">
    <source>
        <dbReference type="ARBA" id="ARBA00008324"/>
    </source>
</evidence>
<protein>
    <submittedName>
        <fullName evidence="4">PaaI family thioesterase</fullName>
        <ecNumber evidence="4">3.1.2.-</ecNumber>
    </submittedName>
</protein>
<comment type="caution">
    <text evidence="4">The sequence shown here is derived from an EMBL/GenBank/DDBJ whole genome shotgun (WGS) entry which is preliminary data.</text>
</comment>
<organism evidence="4 5">
    <name type="scientific">Georgenia alba</name>
    <dbReference type="NCBI Taxonomy" id="2233858"/>
    <lineage>
        <taxon>Bacteria</taxon>
        <taxon>Bacillati</taxon>
        <taxon>Actinomycetota</taxon>
        <taxon>Actinomycetes</taxon>
        <taxon>Micrococcales</taxon>
        <taxon>Bogoriellaceae</taxon>
        <taxon>Georgenia</taxon>
    </lineage>
</organism>
<name>A0ABW2QCL4_9MICO</name>
<dbReference type="InterPro" id="IPR006683">
    <property type="entry name" value="Thioestr_dom"/>
</dbReference>
<sequence length="150" mass="15619">MTDVTDVPDPTAGDLLGWLNARAAGTLVERLGIEFLEAGPDGVVARMPVSGNTQFHGILHGGATAALAETVGSVAAGLHAGRDRTVVGVDLNVTHHRSATTGHVTARTTTLHQGRRVASYDVVVTDEDDRRLCTARLTCMILGDRTAAPG</sequence>
<dbReference type="InterPro" id="IPR029069">
    <property type="entry name" value="HotDog_dom_sf"/>
</dbReference>
<dbReference type="SUPFAM" id="SSF54637">
    <property type="entry name" value="Thioesterase/thiol ester dehydrase-isomerase"/>
    <property type="match status" value="1"/>
</dbReference>
<dbReference type="Proteomes" id="UP001596455">
    <property type="component" value="Unassembled WGS sequence"/>
</dbReference>
<comment type="similarity">
    <text evidence="1">Belongs to the thioesterase PaaI family.</text>
</comment>
<evidence type="ECO:0000259" key="3">
    <source>
        <dbReference type="Pfam" id="PF03061"/>
    </source>
</evidence>
<dbReference type="Gene3D" id="3.10.129.10">
    <property type="entry name" value="Hotdog Thioesterase"/>
    <property type="match status" value="1"/>
</dbReference>
<dbReference type="GO" id="GO:0016787">
    <property type="term" value="F:hydrolase activity"/>
    <property type="evidence" value="ECO:0007669"/>
    <property type="project" value="UniProtKB-KW"/>
</dbReference>
<dbReference type="PANTHER" id="PTHR43240:SF5">
    <property type="entry name" value="1,4-DIHYDROXY-2-NAPHTHOYL-COA THIOESTERASE 1"/>
    <property type="match status" value="1"/>
</dbReference>
<dbReference type="NCBIfam" id="TIGR00369">
    <property type="entry name" value="unchar_dom_1"/>
    <property type="match status" value="1"/>
</dbReference>
<dbReference type="EMBL" id="JBHTCQ010000004">
    <property type="protein sequence ID" value="MFC7406769.1"/>
    <property type="molecule type" value="Genomic_DNA"/>
</dbReference>
<evidence type="ECO:0000313" key="5">
    <source>
        <dbReference type="Proteomes" id="UP001596455"/>
    </source>
</evidence>
<proteinExistence type="inferred from homology"/>
<evidence type="ECO:0000256" key="2">
    <source>
        <dbReference type="ARBA" id="ARBA00022801"/>
    </source>
</evidence>